<dbReference type="CDD" id="cd05379">
    <property type="entry name" value="CAP_bacterial"/>
    <property type="match status" value="1"/>
</dbReference>
<dbReference type="SUPFAM" id="SSF55797">
    <property type="entry name" value="PR-1-like"/>
    <property type="match status" value="1"/>
</dbReference>
<dbReference type="EMBL" id="JAEEGA010000012">
    <property type="protein sequence ID" value="MBP1042809.1"/>
    <property type="molecule type" value="Genomic_DNA"/>
</dbReference>
<feature type="chain" id="PRO_5038692329" evidence="1">
    <location>
        <begin position="21"/>
        <end position="599"/>
    </location>
</feature>
<keyword evidence="4" id="KW-1185">Reference proteome</keyword>
<dbReference type="PANTHER" id="PTHR31157:SF1">
    <property type="entry name" value="SCP DOMAIN-CONTAINING PROTEIN"/>
    <property type="match status" value="1"/>
</dbReference>
<dbReference type="Gene3D" id="2.60.40.1080">
    <property type="match status" value="2"/>
</dbReference>
<sequence>MKVLKWCLVLLMLLFMFAHQTESGFAESLIMEEGESEFKENNEMFQRSFIPSDQSELNENRIEKKILNLINSERVAEGVRPLVLNLELYNGTFIRSKEALAKQIGMASVGQVPSTGGHSRPNGSWWTTIFEEISYDYKATAENIYSFASGDLKPGAVGNYTEDYLAQRTYDGWKNSSDHRANYMNPAYKEIGIGISLGDGIYPSAGKTYYMSFYNAISILGTQKDHIDPTSIKIKSDKSIVYVGDKLQLDYTITPLNTTLKEVAWKSQDDTIATVDGNGVLTGKKTGKVKIYLEHPSSGVDDEIEVEILNRDGLAFESAIKINPVDNETEIHENGNQLYYSFTVPKTQEYQLIHNGQYSDSDLYDKNQKLVVTKSRYHSYVSVSLVAGETYVYRTQWTTGTRASKLLLRSITEVGLASPTTKIDVGQQLPLTLITTPNADYEGVITYKSSNPKRVSVNEEGMLTGIEDGKATISVTTLGISKSFEVRCVGELKNITFESANKINPVDNETEIHENGNQLYYSFTVPKTQEYQLIHNGQYSDSDLYDKNQKLVVTKSRYHSYVSVSLVAGETYVYRTQWITGTRASKLLLRSINGSVAKL</sequence>
<evidence type="ECO:0000259" key="2">
    <source>
        <dbReference type="SMART" id="SM00635"/>
    </source>
</evidence>
<dbReference type="RefSeq" id="WP_209530353.1">
    <property type="nucleotide sequence ID" value="NZ_JAEEGA010000012.1"/>
</dbReference>
<feature type="domain" description="BIG2" evidence="2">
    <location>
        <begin position="228"/>
        <end position="305"/>
    </location>
</feature>
<dbReference type="SUPFAM" id="SSF49373">
    <property type="entry name" value="Invasin/intimin cell-adhesion fragments"/>
    <property type="match status" value="2"/>
</dbReference>
<gene>
    <name evidence="3" type="ORF">I6N95_17465</name>
</gene>
<evidence type="ECO:0000256" key="1">
    <source>
        <dbReference type="SAM" id="SignalP"/>
    </source>
</evidence>
<dbReference type="Pfam" id="PF00188">
    <property type="entry name" value="CAP"/>
    <property type="match status" value="1"/>
</dbReference>
<dbReference type="Proteomes" id="UP000674938">
    <property type="component" value="Unassembled WGS sequence"/>
</dbReference>
<dbReference type="AlphaFoldDB" id="A0A940SWB3"/>
<dbReference type="InterPro" id="IPR003343">
    <property type="entry name" value="Big_2"/>
</dbReference>
<accession>A0A940SWB3</accession>
<dbReference type="InterPro" id="IPR035940">
    <property type="entry name" value="CAP_sf"/>
</dbReference>
<name>A0A940SWB3_9ENTE</name>
<dbReference type="SMART" id="SM00635">
    <property type="entry name" value="BID_2"/>
    <property type="match status" value="2"/>
</dbReference>
<reference evidence="3" key="1">
    <citation type="submission" date="2020-12" db="EMBL/GenBank/DDBJ databases">
        <title>Vagococcus allomyrinae sp. nov. and Enterococcus lavae sp. nov., isolated from the larvae of Allomyrina dichotoma.</title>
        <authorList>
            <person name="Lee S.D."/>
        </authorList>
    </citation>
    <scope>NUCLEOTIDE SEQUENCE</scope>
    <source>
        <strain evidence="3">BWB3-3</strain>
    </source>
</reference>
<feature type="signal peptide" evidence="1">
    <location>
        <begin position="1"/>
        <end position="20"/>
    </location>
</feature>
<proteinExistence type="predicted"/>
<dbReference type="InterPro" id="IPR008964">
    <property type="entry name" value="Invasin/intimin_cell_adhesion"/>
</dbReference>
<dbReference type="InterPro" id="IPR014044">
    <property type="entry name" value="CAP_dom"/>
</dbReference>
<comment type="caution">
    <text evidence="3">The sequence shown here is derived from an EMBL/GenBank/DDBJ whole genome shotgun (WGS) entry which is preliminary data.</text>
</comment>
<protein>
    <submittedName>
        <fullName evidence="3">Ig-like domain-containing protein</fullName>
    </submittedName>
</protein>
<evidence type="ECO:0000313" key="3">
    <source>
        <dbReference type="EMBL" id="MBP1042809.1"/>
    </source>
</evidence>
<evidence type="ECO:0000313" key="4">
    <source>
        <dbReference type="Proteomes" id="UP000674938"/>
    </source>
</evidence>
<dbReference type="Gene3D" id="3.40.33.10">
    <property type="entry name" value="CAP"/>
    <property type="match status" value="1"/>
</dbReference>
<dbReference type="Pfam" id="PF02368">
    <property type="entry name" value="Big_2"/>
    <property type="match status" value="2"/>
</dbReference>
<organism evidence="3 4">
    <name type="scientific">Vagococcus allomyrinae</name>
    <dbReference type="NCBI Taxonomy" id="2794353"/>
    <lineage>
        <taxon>Bacteria</taxon>
        <taxon>Bacillati</taxon>
        <taxon>Bacillota</taxon>
        <taxon>Bacilli</taxon>
        <taxon>Lactobacillales</taxon>
        <taxon>Enterococcaceae</taxon>
        <taxon>Vagococcus</taxon>
    </lineage>
</organism>
<keyword evidence="1" id="KW-0732">Signal</keyword>
<feature type="domain" description="BIG2" evidence="2">
    <location>
        <begin position="410"/>
        <end position="487"/>
    </location>
</feature>
<dbReference type="PANTHER" id="PTHR31157">
    <property type="entry name" value="SCP DOMAIN-CONTAINING PROTEIN"/>
    <property type="match status" value="1"/>
</dbReference>